<dbReference type="Pfam" id="PF15691">
    <property type="entry name" value="PPP1R32"/>
    <property type="match status" value="1"/>
</dbReference>
<dbReference type="InterPro" id="IPR031410">
    <property type="entry name" value="SAXO4"/>
</dbReference>
<accession>A0A8C4XZJ5</accession>
<reference evidence="2" key="2">
    <citation type="submission" date="2025-09" db="UniProtKB">
        <authorList>
            <consortium name="Ensembl"/>
        </authorList>
    </citation>
    <scope>IDENTIFICATION</scope>
</reference>
<evidence type="ECO:0000313" key="3">
    <source>
        <dbReference type="Proteomes" id="UP000694390"/>
    </source>
</evidence>
<evidence type="ECO:0000256" key="1">
    <source>
        <dbReference type="SAM" id="MobiDB-lite"/>
    </source>
</evidence>
<dbReference type="AlphaFoldDB" id="A0A8C4XZJ5"/>
<sequence length="109" mass="11792">MGSSTLLPPARPAPGGALPASPQSNLFYDNTLKGVDREGWTHGGIQPQQPGGFATNNHVTGLGSDPNATETLRRVHPHVGRTITMVDPFYRDTPHDNRFFALYQTAVPE</sequence>
<keyword evidence="3" id="KW-1185">Reference proteome</keyword>
<dbReference type="OrthoDB" id="9980630at2759"/>
<organism evidence="2 3">
    <name type="scientific">Gopherus evgoodei</name>
    <name type="common">Goodes thornscrub tortoise</name>
    <dbReference type="NCBI Taxonomy" id="1825980"/>
    <lineage>
        <taxon>Eukaryota</taxon>
        <taxon>Metazoa</taxon>
        <taxon>Chordata</taxon>
        <taxon>Craniata</taxon>
        <taxon>Vertebrata</taxon>
        <taxon>Euteleostomi</taxon>
        <taxon>Archelosauria</taxon>
        <taxon>Testudinata</taxon>
        <taxon>Testudines</taxon>
        <taxon>Cryptodira</taxon>
        <taxon>Durocryptodira</taxon>
        <taxon>Testudinoidea</taxon>
        <taxon>Testudinidae</taxon>
        <taxon>Gopherus</taxon>
    </lineage>
</organism>
<dbReference type="Proteomes" id="UP000694390">
    <property type="component" value="Unassembled WGS sequence"/>
</dbReference>
<feature type="region of interest" description="Disordered" evidence="1">
    <location>
        <begin position="1"/>
        <end position="24"/>
    </location>
</feature>
<dbReference type="PANTHER" id="PTHR34349">
    <property type="entry name" value="PROTEIN PHOSPHATASE 1 REGULATORY SUBUNIT 32"/>
    <property type="match status" value="1"/>
</dbReference>
<dbReference type="Ensembl" id="ENSGEVT00005008771.1">
    <property type="protein sequence ID" value="ENSGEVP00005008354.1"/>
    <property type="gene ID" value="ENSGEVG00005006003.1"/>
</dbReference>
<evidence type="ECO:0000313" key="2">
    <source>
        <dbReference type="Ensembl" id="ENSGEVP00005008354.1"/>
    </source>
</evidence>
<feature type="region of interest" description="Disordered" evidence="1">
    <location>
        <begin position="38"/>
        <end position="67"/>
    </location>
</feature>
<feature type="compositionally biased region" description="Low complexity" evidence="1">
    <location>
        <begin position="13"/>
        <end position="22"/>
    </location>
</feature>
<proteinExistence type="predicted"/>
<dbReference type="GeneTree" id="ENSGT00940000170324"/>
<protein>
    <submittedName>
        <fullName evidence="2">Uncharacterized protein</fullName>
    </submittedName>
</protein>
<feature type="compositionally biased region" description="Polar residues" evidence="1">
    <location>
        <begin position="46"/>
        <end position="59"/>
    </location>
</feature>
<dbReference type="GO" id="GO:0019902">
    <property type="term" value="F:phosphatase binding"/>
    <property type="evidence" value="ECO:0007669"/>
    <property type="project" value="TreeGrafter"/>
</dbReference>
<dbReference type="PANTHER" id="PTHR34349:SF1">
    <property type="entry name" value="PROTEIN PHOSPHATASE 1 REGULATORY SUBUNIT 32"/>
    <property type="match status" value="1"/>
</dbReference>
<name>A0A8C4XZJ5_9SAUR</name>
<reference evidence="2" key="1">
    <citation type="submission" date="2025-08" db="UniProtKB">
        <authorList>
            <consortium name="Ensembl"/>
        </authorList>
    </citation>
    <scope>IDENTIFICATION</scope>
</reference>